<dbReference type="EMBL" id="BAABRO010000003">
    <property type="protein sequence ID" value="GAA5506258.1"/>
    <property type="molecule type" value="Genomic_DNA"/>
</dbReference>
<proteinExistence type="predicted"/>
<organism evidence="4 5">
    <name type="scientific">Novipirellula caenicola</name>
    <dbReference type="NCBI Taxonomy" id="1536901"/>
    <lineage>
        <taxon>Bacteria</taxon>
        <taxon>Pseudomonadati</taxon>
        <taxon>Planctomycetota</taxon>
        <taxon>Planctomycetia</taxon>
        <taxon>Pirellulales</taxon>
        <taxon>Pirellulaceae</taxon>
        <taxon>Novipirellula</taxon>
    </lineage>
</organism>
<dbReference type="Pfam" id="PF14509">
    <property type="entry name" value="GH97_C"/>
    <property type="match status" value="1"/>
</dbReference>
<dbReference type="SUPFAM" id="SSF51445">
    <property type="entry name" value="(Trans)glycosidases"/>
    <property type="match status" value="1"/>
</dbReference>
<feature type="domain" description="Glycosyl-hydrolase 97 catalytic" evidence="1">
    <location>
        <begin position="331"/>
        <end position="485"/>
    </location>
</feature>
<dbReference type="InterPro" id="IPR019563">
    <property type="entry name" value="GH97_catalytic"/>
</dbReference>
<evidence type="ECO:0000259" key="1">
    <source>
        <dbReference type="Pfam" id="PF10566"/>
    </source>
</evidence>
<protein>
    <submittedName>
        <fullName evidence="4">Retaining alpha-galactosidase</fullName>
    </submittedName>
</protein>
<evidence type="ECO:0000259" key="3">
    <source>
        <dbReference type="Pfam" id="PF14509"/>
    </source>
</evidence>
<name>A0ABP9VS03_9BACT</name>
<feature type="domain" description="Glycosyl-hydrolase 97 N-terminal" evidence="2">
    <location>
        <begin position="68"/>
        <end position="317"/>
    </location>
</feature>
<dbReference type="InterPro" id="IPR029486">
    <property type="entry name" value="GH97_N"/>
</dbReference>
<accession>A0ABP9VS03</accession>
<evidence type="ECO:0000313" key="5">
    <source>
        <dbReference type="Proteomes" id="UP001416858"/>
    </source>
</evidence>
<feature type="domain" description="Glycosyl-hydrolase 97 C-terminal oligomerisation" evidence="3">
    <location>
        <begin position="566"/>
        <end position="667"/>
    </location>
</feature>
<dbReference type="PANTHER" id="PTHR35803:SF3">
    <property type="entry name" value="ALPHA-GLUCOSIDASE"/>
    <property type="match status" value="1"/>
</dbReference>
<dbReference type="InterPro" id="IPR017853">
    <property type="entry name" value="GH"/>
</dbReference>
<gene>
    <name evidence="4" type="ORF">Rcae01_01710</name>
</gene>
<evidence type="ECO:0000313" key="4">
    <source>
        <dbReference type="EMBL" id="GAA5506258.1"/>
    </source>
</evidence>
<dbReference type="PANTHER" id="PTHR35803">
    <property type="entry name" value="GLUCAN 1,4-ALPHA-GLUCOSIDASE SUSB-RELATED"/>
    <property type="match status" value="1"/>
</dbReference>
<dbReference type="Proteomes" id="UP001416858">
    <property type="component" value="Unassembled WGS sequence"/>
</dbReference>
<evidence type="ECO:0000259" key="2">
    <source>
        <dbReference type="Pfam" id="PF14508"/>
    </source>
</evidence>
<dbReference type="InterPro" id="IPR014718">
    <property type="entry name" value="GH-type_carb-bd"/>
</dbReference>
<keyword evidence="5" id="KW-1185">Reference proteome</keyword>
<dbReference type="Pfam" id="PF10566">
    <property type="entry name" value="Glyco_hydro_97"/>
    <property type="match status" value="1"/>
</dbReference>
<dbReference type="InterPro" id="IPR013785">
    <property type="entry name" value="Aldolase_TIM"/>
</dbReference>
<dbReference type="Gene3D" id="2.70.98.10">
    <property type="match status" value="1"/>
</dbReference>
<dbReference type="Pfam" id="PF14508">
    <property type="entry name" value="GH97_N"/>
    <property type="match status" value="1"/>
</dbReference>
<comment type="caution">
    <text evidence="4">The sequence shown here is derived from an EMBL/GenBank/DDBJ whole genome shotgun (WGS) entry which is preliminary data.</text>
</comment>
<dbReference type="InterPro" id="IPR029483">
    <property type="entry name" value="GH97_C"/>
</dbReference>
<dbReference type="Gene3D" id="3.20.20.70">
    <property type="entry name" value="Aldolase class I"/>
    <property type="match status" value="1"/>
</dbReference>
<reference evidence="4 5" key="1">
    <citation type="submission" date="2024-02" db="EMBL/GenBank/DDBJ databases">
        <title>Rhodopirellula caenicola NBRC 110016.</title>
        <authorList>
            <person name="Ichikawa N."/>
            <person name="Katano-Makiyama Y."/>
            <person name="Hidaka K."/>
        </authorList>
    </citation>
    <scope>NUCLEOTIDE SEQUENCE [LARGE SCALE GENOMIC DNA]</scope>
    <source>
        <strain evidence="4 5">NBRC 110016</strain>
    </source>
</reference>
<dbReference type="InterPro" id="IPR052720">
    <property type="entry name" value="Glycosyl_hydrolase_97"/>
</dbReference>
<sequence length="672" mass="75060">MRESFLFTSNFFAVLSDKAINFNSLGSSIFMLRQRQRIIITFLSLACGLLIQHGLVNASDAAASPLKVISPNGVVSAEFSLTEQGEPRYCVFYRGKQVTAPSALGLIFNNGVRLDRDLELAASASSFHRSSWKPVAGERSEIKNEYNSLTVHLELSPTVTEKEKPALCQLDIEFRAFDSGIAFCYTVPEHEGLDSFEIVDESTRFRFTADHMCWSSQKVEGEYDHVKLSELEGTRGRPMVVEVQGGPQLAIGEARLVDFARMELAQDPNHELTIRPVLGSDIVANAPFTSPWRYLMMADSAGSLIENNDLVLNLNDPCAIEDPSWIRPGKVFRSTLSTSGSKAAIDVAVKLNMQYILLDAGWYGSEFSDDSDATTVTVDPKRDDGPLDLQEVIDYGRERNVGVILYVNRRQLEKQLDTLLPLFKEWGIAGIKFGFVRVGDQTWTKWVHAAVKKCAEHQIMVNIHDHYLPTGWSRTYPNLLTQEGIGGNEQMPSAKHNVTLPFIRFLCGPGDYTVCYYNGRIQTTRAHQLAASIVYFSPLQHLFWYDRPDKYRGEPELEIFKQLSTTWDDTKVIHGEMGRYITIARRADAQGANDRWLVGSMNAGERRQLEIPLDFLDPGKTYEALICSDQAPDGSASTKVDVVRKEVTSESVLTADMASNGGQAVVLTPRNQ</sequence>